<feature type="region of interest" description="Disordered" evidence="1">
    <location>
        <begin position="1"/>
        <end position="42"/>
    </location>
</feature>
<feature type="compositionally biased region" description="Low complexity" evidence="1">
    <location>
        <begin position="83"/>
        <end position="95"/>
    </location>
</feature>
<name>A0A2N9H480_FAGSY</name>
<reference evidence="2" key="1">
    <citation type="submission" date="2018-02" db="EMBL/GenBank/DDBJ databases">
        <authorList>
            <person name="Cohen D.B."/>
            <person name="Kent A.D."/>
        </authorList>
    </citation>
    <scope>NUCLEOTIDE SEQUENCE</scope>
</reference>
<gene>
    <name evidence="2" type="ORF">FSB_LOCUS34321</name>
</gene>
<organism evidence="2">
    <name type="scientific">Fagus sylvatica</name>
    <name type="common">Beechnut</name>
    <dbReference type="NCBI Taxonomy" id="28930"/>
    <lineage>
        <taxon>Eukaryota</taxon>
        <taxon>Viridiplantae</taxon>
        <taxon>Streptophyta</taxon>
        <taxon>Embryophyta</taxon>
        <taxon>Tracheophyta</taxon>
        <taxon>Spermatophyta</taxon>
        <taxon>Magnoliopsida</taxon>
        <taxon>eudicotyledons</taxon>
        <taxon>Gunneridae</taxon>
        <taxon>Pentapetalae</taxon>
        <taxon>rosids</taxon>
        <taxon>fabids</taxon>
        <taxon>Fagales</taxon>
        <taxon>Fagaceae</taxon>
        <taxon>Fagus</taxon>
    </lineage>
</organism>
<evidence type="ECO:0000256" key="1">
    <source>
        <dbReference type="SAM" id="MobiDB-lite"/>
    </source>
</evidence>
<feature type="compositionally biased region" description="Acidic residues" evidence="1">
    <location>
        <begin position="31"/>
        <end position="40"/>
    </location>
</feature>
<evidence type="ECO:0008006" key="3">
    <source>
        <dbReference type="Google" id="ProtNLM"/>
    </source>
</evidence>
<feature type="region of interest" description="Disordered" evidence="1">
    <location>
        <begin position="61"/>
        <end position="123"/>
    </location>
</feature>
<proteinExistence type="predicted"/>
<protein>
    <recommendedName>
        <fullName evidence="3">Aminotransferase-like plant mobile domain-containing protein</fullName>
    </recommendedName>
</protein>
<evidence type="ECO:0000313" key="2">
    <source>
        <dbReference type="EMBL" id="SPD06439.1"/>
    </source>
</evidence>
<sequence length="316" mass="35214">MSDRGSGSGGHRRSDRLAKGKSVIYAPESPPDTDDEYDAMEDVRTRVDASLARDLQAEFDAEAAGLSSSTARPSSRPGITIGRSARPSSAPRQPTAAPPAAPPARSKRRKYPPQGGIRPRYPVTTPVVDTPLLTNLHNHPSSSVRRCQDPPESIGRGGWSEFSQLLDIARPEYRDFLVELGFGPFLSIRYVHVRHPLVRCWVERFFHHTGTIHLSTCEVGVLSVDWSAILGIRFGDYRLKPSKSPVESPSCRHRRKISLFILFIFIFLDTDPHLASVVCVPLSLFRFEIRVVCVWELVYVCACEHKFGVATNHGKF</sequence>
<dbReference type="EMBL" id="OIVN01002783">
    <property type="protein sequence ID" value="SPD06439.1"/>
    <property type="molecule type" value="Genomic_DNA"/>
</dbReference>
<dbReference type="AlphaFoldDB" id="A0A2N9H480"/>
<accession>A0A2N9H480</accession>